<keyword evidence="2" id="KW-1185">Reference proteome</keyword>
<gene>
    <name evidence="1" type="ORF">DAPPUDRAFT_246425</name>
</gene>
<sequence length="54" mass="6609">MTEGFLKNRHQLEMKLKWMQDVIPQHLTQMEELLKKESFIELHKMEVDANQNLR</sequence>
<proteinExistence type="predicted"/>
<accession>E9GQG8</accession>
<protein>
    <submittedName>
        <fullName evidence="1">Uncharacterized protein</fullName>
    </submittedName>
</protein>
<organism evidence="1 2">
    <name type="scientific">Daphnia pulex</name>
    <name type="common">Water flea</name>
    <dbReference type="NCBI Taxonomy" id="6669"/>
    <lineage>
        <taxon>Eukaryota</taxon>
        <taxon>Metazoa</taxon>
        <taxon>Ecdysozoa</taxon>
        <taxon>Arthropoda</taxon>
        <taxon>Crustacea</taxon>
        <taxon>Branchiopoda</taxon>
        <taxon>Diplostraca</taxon>
        <taxon>Cladocera</taxon>
        <taxon>Anomopoda</taxon>
        <taxon>Daphniidae</taxon>
        <taxon>Daphnia</taxon>
    </lineage>
</organism>
<dbReference type="InParanoid" id="E9GQG8"/>
<name>E9GQG8_DAPPU</name>
<dbReference type="AlphaFoldDB" id="E9GQG8"/>
<dbReference type="Proteomes" id="UP000000305">
    <property type="component" value="Unassembled WGS sequence"/>
</dbReference>
<dbReference type="HOGENOM" id="CLU_3052451_0_0_1"/>
<reference evidence="1 2" key="1">
    <citation type="journal article" date="2011" name="Science">
        <title>The ecoresponsive genome of Daphnia pulex.</title>
        <authorList>
            <person name="Colbourne J.K."/>
            <person name="Pfrender M.E."/>
            <person name="Gilbert D."/>
            <person name="Thomas W.K."/>
            <person name="Tucker A."/>
            <person name="Oakley T.H."/>
            <person name="Tokishita S."/>
            <person name="Aerts A."/>
            <person name="Arnold G.J."/>
            <person name="Basu M.K."/>
            <person name="Bauer D.J."/>
            <person name="Caceres C.E."/>
            <person name="Carmel L."/>
            <person name="Casola C."/>
            <person name="Choi J.H."/>
            <person name="Detter J.C."/>
            <person name="Dong Q."/>
            <person name="Dusheyko S."/>
            <person name="Eads B.D."/>
            <person name="Frohlich T."/>
            <person name="Geiler-Samerotte K.A."/>
            <person name="Gerlach D."/>
            <person name="Hatcher P."/>
            <person name="Jogdeo S."/>
            <person name="Krijgsveld J."/>
            <person name="Kriventseva E.V."/>
            <person name="Kultz D."/>
            <person name="Laforsch C."/>
            <person name="Lindquist E."/>
            <person name="Lopez J."/>
            <person name="Manak J.R."/>
            <person name="Muller J."/>
            <person name="Pangilinan J."/>
            <person name="Patwardhan R.P."/>
            <person name="Pitluck S."/>
            <person name="Pritham E.J."/>
            <person name="Rechtsteiner A."/>
            <person name="Rho M."/>
            <person name="Rogozin I.B."/>
            <person name="Sakarya O."/>
            <person name="Salamov A."/>
            <person name="Schaack S."/>
            <person name="Shapiro H."/>
            <person name="Shiga Y."/>
            <person name="Skalitzky C."/>
            <person name="Smith Z."/>
            <person name="Souvorov A."/>
            <person name="Sung W."/>
            <person name="Tang Z."/>
            <person name="Tsuchiya D."/>
            <person name="Tu H."/>
            <person name="Vos H."/>
            <person name="Wang M."/>
            <person name="Wolf Y.I."/>
            <person name="Yamagata H."/>
            <person name="Yamada T."/>
            <person name="Ye Y."/>
            <person name="Shaw J.R."/>
            <person name="Andrews J."/>
            <person name="Crease T.J."/>
            <person name="Tang H."/>
            <person name="Lucas S.M."/>
            <person name="Robertson H.M."/>
            <person name="Bork P."/>
            <person name="Koonin E.V."/>
            <person name="Zdobnov E.M."/>
            <person name="Grigoriev I.V."/>
            <person name="Lynch M."/>
            <person name="Boore J.L."/>
        </authorList>
    </citation>
    <scope>NUCLEOTIDE SEQUENCE [LARGE SCALE GENOMIC DNA]</scope>
</reference>
<dbReference type="KEGG" id="dpx:DAPPUDRAFT_246425"/>
<evidence type="ECO:0000313" key="1">
    <source>
        <dbReference type="EMBL" id="EFX78118.1"/>
    </source>
</evidence>
<dbReference type="EMBL" id="GL732558">
    <property type="protein sequence ID" value="EFX78118.1"/>
    <property type="molecule type" value="Genomic_DNA"/>
</dbReference>
<evidence type="ECO:0000313" key="2">
    <source>
        <dbReference type="Proteomes" id="UP000000305"/>
    </source>
</evidence>